<keyword evidence="1" id="KW-1133">Transmembrane helix</keyword>
<evidence type="ECO:0000313" key="2">
    <source>
        <dbReference type="EMBL" id="CAA2620852.1"/>
    </source>
</evidence>
<gene>
    <name evidence="2" type="ORF">SI7747_05007021</name>
</gene>
<keyword evidence="1" id="KW-0812">Transmembrane</keyword>
<proteinExistence type="predicted"/>
<keyword evidence="3" id="KW-1185">Reference proteome</keyword>
<feature type="transmembrane region" description="Helical" evidence="1">
    <location>
        <begin position="17"/>
        <end position="34"/>
    </location>
</feature>
<sequence length="35" mass="4041">MVDHDCCSVVDRNLSSFHVLLLVVLLFFFSSDLIR</sequence>
<dbReference type="AlphaFoldDB" id="A0A7I8IS71"/>
<evidence type="ECO:0000256" key="1">
    <source>
        <dbReference type="SAM" id="Phobius"/>
    </source>
</evidence>
<dbReference type="EMBL" id="CACRZD030000005">
    <property type="protein sequence ID" value="CAA6660605.1"/>
    <property type="molecule type" value="Genomic_DNA"/>
</dbReference>
<accession>A0A7I8IS71</accession>
<keyword evidence="1" id="KW-0472">Membrane</keyword>
<dbReference type="Proteomes" id="UP001189122">
    <property type="component" value="Unassembled WGS sequence"/>
</dbReference>
<organism evidence="2">
    <name type="scientific">Spirodela intermedia</name>
    <name type="common">Intermediate duckweed</name>
    <dbReference type="NCBI Taxonomy" id="51605"/>
    <lineage>
        <taxon>Eukaryota</taxon>
        <taxon>Viridiplantae</taxon>
        <taxon>Streptophyta</taxon>
        <taxon>Embryophyta</taxon>
        <taxon>Tracheophyta</taxon>
        <taxon>Spermatophyta</taxon>
        <taxon>Magnoliopsida</taxon>
        <taxon>Liliopsida</taxon>
        <taxon>Araceae</taxon>
        <taxon>Lemnoideae</taxon>
        <taxon>Spirodela</taxon>
    </lineage>
</organism>
<protein>
    <submittedName>
        <fullName evidence="2">Uncharacterized protein</fullName>
    </submittedName>
</protein>
<evidence type="ECO:0000313" key="3">
    <source>
        <dbReference type="Proteomes" id="UP001189122"/>
    </source>
</evidence>
<dbReference type="EMBL" id="LR743592">
    <property type="protein sequence ID" value="CAA2620852.1"/>
    <property type="molecule type" value="Genomic_DNA"/>
</dbReference>
<name>A0A7I8IS71_SPIIN</name>
<reference evidence="2 3" key="1">
    <citation type="submission" date="2019-12" db="EMBL/GenBank/DDBJ databases">
        <authorList>
            <person name="Scholz U."/>
            <person name="Mascher M."/>
            <person name="Fiebig A."/>
        </authorList>
    </citation>
    <scope>NUCLEOTIDE SEQUENCE</scope>
</reference>